<dbReference type="SUPFAM" id="SSF53098">
    <property type="entry name" value="Ribonuclease H-like"/>
    <property type="match status" value="1"/>
</dbReference>
<feature type="compositionally biased region" description="Low complexity" evidence="1">
    <location>
        <begin position="19"/>
        <end position="32"/>
    </location>
</feature>
<dbReference type="PANTHER" id="PTHR38462">
    <property type="entry name" value="EXONUCLEASE-LIKE PROTEIN"/>
    <property type="match status" value="1"/>
</dbReference>
<evidence type="ECO:0000259" key="2">
    <source>
        <dbReference type="Pfam" id="PF13482"/>
    </source>
</evidence>
<feature type="region of interest" description="Disordered" evidence="1">
    <location>
        <begin position="1"/>
        <end position="77"/>
    </location>
</feature>
<evidence type="ECO:0000256" key="1">
    <source>
        <dbReference type="SAM" id="MobiDB-lite"/>
    </source>
</evidence>
<organism evidence="3">
    <name type="scientific">Magnetococcus massalia (strain MO-1)</name>
    <dbReference type="NCBI Taxonomy" id="451514"/>
    <lineage>
        <taxon>Bacteria</taxon>
        <taxon>Pseudomonadati</taxon>
        <taxon>Pseudomonadota</taxon>
        <taxon>Magnetococcia</taxon>
        <taxon>Magnetococcales</taxon>
        <taxon>Magnetococcaceae</taxon>
        <taxon>Magnetococcus</taxon>
    </lineage>
</organism>
<evidence type="ECO:0000313" key="3">
    <source>
        <dbReference type="EMBL" id="CRH04226.1"/>
    </source>
</evidence>
<dbReference type="InterPro" id="IPR036397">
    <property type="entry name" value="RNaseH_sf"/>
</dbReference>
<feature type="domain" description="YprB ribonuclease H-like" evidence="2">
    <location>
        <begin position="136"/>
        <end position="303"/>
    </location>
</feature>
<dbReference type="InterPro" id="IPR038720">
    <property type="entry name" value="YprB_RNase_H-like_dom"/>
</dbReference>
<dbReference type="EMBL" id="LO017727">
    <property type="protein sequence ID" value="CRH04226.1"/>
    <property type="molecule type" value="Genomic_DNA"/>
</dbReference>
<dbReference type="Pfam" id="PF13482">
    <property type="entry name" value="RNase_H_2"/>
    <property type="match status" value="1"/>
</dbReference>
<dbReference type="Gene3D" id="3.30.420.10">
    <property type="entry name" value="Ribonuclease H-like superfamily/Ribonuclease H"/>
    <property type="match status" value="1"/>
</dbReference>
<reference evidence="3" key="1">
    <citation type="submission" date="2015-04" db="EMBL/GenBank/DDBJ databases">
        <authorList>
            <person name="Syromyatnikov M.Y."/>
            <person name="Popov V.N."/>
        </authorList>
    </citation>
    <scope>NUCLEOTIDE SEQUENCE</scope>
    <source>
        <strain evidence="3">MO-1</strain>
    </source>
</reference>
<sequence>MAGLRDRIKKLKSDAGINADPAPTTTPAAASAKEQPITIELPDPPASSKPDPKLGQRLRRLRPVDPTAQPNSGPRLTPEELAQRVAGEIIAPGVILTKWQRSFEQRHGEVAYGRVMEPIEPIISGGLSRPERTSWIDLETTGLAGGTGTVAFQIGLIRLWKGRLEGRQWLLTGYRGEEAMLGSFLAALEGVEQLVTFNGKSFDVPLLSTRLKLVELADPLPAMAHLDLLHPFRRAFNRILPDCRLQRAEQHLLGLEREDDLPGSEAPLAWLNWLRCGDGEGVAKVLAHNRDDLLSLTLLPTRLQEAFDGAHGADPLAIAKAWAEAGDEAHATILLSAPKQKLNGQALYFLGVLHRRAGQWALAARAWQKAAGAGEKLALEALAKYDEHQCKDYPSALKWAERLARAGGDSVAVNKRIARLQRKIAQCE</sequence>
<dbReference type="InterPro" id="IPR012337">
    <property type="entry name" value="RNaseH-like_sf"/>
</dbReference>
<protein>
    <recommendedName>
        <fullName evidence="2">YprB ribonuclease H-like domain-containing protein</fullName>
    </recommendedName>
</protein>
<dbReference type="AlphaFoldDB" id="A0A1S7LEK2"/>
<accession>A0A1S7LEK2</accession>
<name>A0A1S7LEK2_MAGMO</name>
<gene>
    <name evidence="3" type="ORF">MAGMO_0009</name>
</gene>
<dbReference type="GO" id="GO:0003676">
    <property type="term" value="F:nucleic acid binding"/>
    <property type="evidence" value="ECO:0007669"/>
    <property type="project" value="InterPro"/>
</dbReference>
<dbReference type="PANTHER" id="PTHR38462:SF1">
    <property type="entry name" value="YPRB RIBONUCLEASE H-LIKE DOMAIN-CONTAINING PROTEIN"/>
    <property type="match status" value="1"/>
</dbReference>
<proteinExistence type="predicted"/>
<dbReference type="SUPFAM" id="SSF81901">
    <property type="entry name" value="HCP-like"/>
    <property type="match status" value="1"/>
</dbReference>